<dbReference type="PROSITE" id="PS51257">
    <property type="entry name" value="PROKAR_LIPOPROTEIN"/>
    <property type="match status" value="1"/>
</dbReference>
<feature type="domain" description="Fe/B12 periplasmic-binding" evidence="3">
    <location>
        <begin position="57"/>
        <end position="336"/>
    </location>
</feature>
<accession>A0ABS9T8S7</accession>
<dbReference type="InterPro" id="IPR002491">
    <property type="entry name" value="ABC_transptr_periplasmic_BD"/>
</dbReference>
<comment type="caution">
    <text evidence="4">The sequence shown here is derived from an EMBL/GenBank/DDBJ whole genome shotgun (WGS) entry which is preliminary data.</text>
</comment>
<reference evidence="4 5" key="1">
    <citation type="submission" date="2022-03" db="EMBL/GenBank/DDBJ databases">
        <title>Pseudonocardia alaer sp. nov., a novel actinomycete isolated from reed forest soil.</title>
        <authorList>
            <person name="Wang L."/>
        </authorList>
    </citation>
    <scope>NUCLEOTIDE SEQUENCE [LARGE SCALE GENOMIC DNA]</scope>
    <source>
        <strain evidence="4 5">Y-16303</strain>
    </source>
</reference>
<evidence type="ECO:0000256" key="1">
    <source>
        <dbReference type="ARBA" id="ARBA00008814"/>
    </source>
</evidence>
<dbReference type="InterPro" id="IPR050902">
    <property type="entry name" value="ABC_Transporter_SBP"/>
</dbReference>
<comment type="similarity">
    <text evidence="1">Belongs to the bacterial solute-binding protein 8 family.</text>
</comment>
<keyword evidence="5" id="KW-1185">Reference proteome</keyword>
<evidence type="ECO:0000313" key="4">
    <source>
        <dbReference type="EMBL" id="MCH6164833.1"/>
    </source>
</evidence>
<dbReference type="Proteomes" id="UP001299970">
    <property type="component" value="Unassembled WGS sequence"/>
</dbReference>
<name>A0ABS9T8S7_9PSEU</name>
<dbReference type="PROSITE" id="PS50983">
    <property type="entry name" value="FE_B12_PBP"/>
    <property type="match status" value="1"/>
</dbReference>
<gene>
    <name evidence="4" type="ORF">MMF94_03975</name>
</gene>
<keyword evidence="2" id="KW-0732">Signal</keyword>
<dbReference type="EMBL" id="JAKXMK010000003">
    <property type="protein sequence ID" value="MCH6164833.1"/>
    <property type="molecule type" value="Genomic_DNA"/>
</dbReference>
<dbReference type="PANTHER" id="PTHR30535:SF7">
    <property type="entry name" value="IRON(III) DICITRATE-BINDING PROTEIN"/>
    <property type="match status" value="1"/>
</dbReference>
<protein>
    <submittedName>
        <fullName evidence="4">ABC transporter substrate-binding protein</fullName>
    </submittedName>
</protein>
<feature type="chain" id="PRO_5046427457" evidence="2">
    <location>
        <begin position="22"/>
        <end position="352"/>
    </location>
</feature>
<dbReference type="Pfam" id="PF01497">
    <property type="entry name" value="Peripla_BP_2"/>
    <property type="match status" value="1"/>
</dbReference>
<sequence length="352" mass="37391">MPRRPRLRTVLVSVCSMVALAACGSGETTAPAGAPPDGTVTVTNCGAPAEFPAPASRMFVNDGNLISMVLAIGAQDRVAAVSSIQRDADTLRRHYGAPAVDGLHDVSPQSYPGRETVLAQRPDVMVAGWNYGYAEDDGLTPNWLRAQGIAPYVLTESCRSGDTGARGIVDPWTALRDDLTNLGTITGREAEARKVVDDISARLAALRQAPQAGTPPTIFLFDSGTDTVYSSGRFGAPQGIITAAGGRNALDDVADTWTSVSWERIAASRPDAFLFVDYPPQSYSEKVAVLRARDGIKDLPAVQQNRFLNLPYGLWTSGPLNIDAAEQVRKALEGWGLVPPSALQPAFDDTAP</sequence>
<evidence type="ECO:0000259" key="3">
    <source>
        <dbReference type="PROSITE" id="PS50983"/>
    </source>
</evidence>
<dbReference type="PANTHER" id="PTHR30535">
    <property type="entry name" value="VITAMIN B12-BINDING PROTEIN"/>
    <property type="match status" value="1"/>
</dbReference>
<feature type="signal peptide" evidence="2">
    <location>
        <begin position="1"/>
        <end position="21"/>
    </location>
</feature>
<proteinExistence type="inferred from homology"/>
<evidence type="ECO:0000256" key="2">
    <source>
        <dbReference type="SAM" id="SignalP"/>
    </source>
</evidence>
<dbReference type="Gene3D" id="3.40.50.1980">
    <property type="entry name" value="Nitrogenase molybdenum iron protein domain"/>
    <property type="match status" value="2"/>
</dbReference>
<evidence type="ECO:0000313" key="5">
    <source>
        <dbReference type="Proteomes" id="UP001299970"/>
    </source>
</evidence>
<dbReference type="RefSeq" id="WP_241034855.1">
    <property type="nucleotide sequence ID" value="NZ_BAAAJF010000009.1"/>
</dbReference>
<dbReference type="SUPFAM" id="SSF53807">
    <property type="entry name" value="Helical backbone' metal receptor"/>
    <property type="match status" value="1"/>
</dbReference>
<organism evidence="4 5">
    <name type="scientific">Pseudonocardia alaniniphila</name>
    <dbReference type="NCBI Taxonomy" id="75291"/>
    <lineage>
        <taxon>Bacteria</taxon>
        <taxon>Bacillati</taxon>
        <taxon>Actinomycetota</taxon>
        <taxon>Actinomycetes</taxon>
        <taxon>Pseudonocardiales</taxon>
        <taxon>Pseudonocardiaceae</taxon>
        <taxon>Pseudonocardia</taxon>
    </lineage>
</organism>